<dbReference type="CDD" id="cd16936">
    <property type="entry name" value="HATPase_RsbW-like"/>
    <property type="match status" value="1"/>
</dbReference>
<dbReference type="InterPro" id="IPR003660">
    <property type="entry name" value="HAMP_dom"/>
</dbReference>
<dbReference type="Gene3D" id="3.30.565.10">
    <property type="entry name" value="Histidine kinase-like ATPase, C-terminal domain"/>
    <property type="match status" value="1"/>
</dbReference>
<dbReference type="InterPro" id="IPR024478">
    <property type="entry name" value="HlyB_4HB_MCP"/>
</dbReference>
<evidence type="ECO:0000256" key="4">
    <source>
        <dbReference type="ARBA" id="ARBA00022679"/>
    </source>
</evidence>
<keyword evidence="13" id="KW-1185">Reference proteome</keyword>
<comment type="caution">
    <text evidence="12">The sequence shown here is derived from an EMBL/GenBank/DDBJ whole genome shotgun (WGS) entry which is preliminary data.</text>
</comment>
<comment type="subcellular location">
    <subcellularLocation>
        <location evidence="1">Membrane</location>
    </subcellularLocation>
</comment>
<evidence type="ECO:0000256" key="1">
    <source>
        <dbReference type="ARBA" id="ARBA00004370"/>
    </source>
</evidence>
<keyword evidence="4" id="KW-0808">Transferase</keyword>
<dbReference type="GO" id="GO:0005886">
    <property type="term" value="C:plasma membrane"/>
    <property type="evidence" value="ECO:0007669"/>
    <property type="project" value="TreeGrafter"/>
</dbReference>
<dbReference type="PANTHER" id="PTHR43531">
    <property type="entry name" value="PROTEIN ICFG"/>
    <property type="match status" value="1"/>
</dbReference>
<dbReference type="Gene3D" id="1.10.287.950">
    <property type="entry name" value="Methyl-accepting chemotaxis protein"/>
    <property type="match status" value="1"/>
</dbReference>
<dbReference type="InterPro" id="IPR003594">
    <property type="entry name" value="HATPase_dom"/>
</dbReference>
<accession>A0A7K3WED7</accession>
<dbReference type="SUPFAM" id="SSF58104">
    <property type="entry name" value="Methyl-accepting chemotaxis protein (MCP) signaling domain"/>
    <property type="match status" value="1"/>
</dbReference>
<dbReference type="GO" id="GO:0004888">
    <property type="term" value="F:transmembrane signaling receptor activity"/>
    <property type="evidence" value="ECO:0007669"/>
    <property type="project" value="TreeGrafter"/>
</dbReference>
<keyword evidence="7 10" id="KW-1133">Transmembrane helix</keyword>
<dbReference type="PROSITE" id="PS50885">
    <property type="entry name" value="HAMP"/>
    <property type="match status" value="1"/>
</dbReference>
<organism evidence="12 13">
    <name type="scientific">Goekera deserti</name>
    <dbReference type="NCBI Taxonomy" id="2497753"/>
    <lineage>
        <taxon>Bacteria</taxon>
        <taxon>Bacillati</taxon>
        <taxon>Actinomycetota</taxon>
        <taxon>Actinomycetes</taxon>
        <taxon>Geodermatophilales</taxon>
        <taxon>Geodermatophilaceae</taxon>
        <taxon>Goekera</taxon>
    </lineage>
</organism>
<keyword evidence="2" id="KW-0145">Chemotaxis</keyword>
<evidence type="ECO:0000256" key="6">
    <source>
        <dbReference type="ARBA" id="ARBA00022777"/>
    </source>
</evidence>
<sequence length="619" mass="63637">MPSTSSTPASSPGRLSALWGDRGVTTKIIGAVGVAALVAVGVGTSGLSSAGTAQDAATELYESNLSRSELVADIDGNLTRVDINILRMLAIGDPQSIAGWKAENEDRFATVDELLDELSAATAGTDEQEAVDGLVVSYDAMRAGMQAQVAEIEAGDMAGAAAVNATQVKDNADAVFTELSTLAEDNAADGAEQIAATQAGGDSARTTILLELVLGVALAVTIGWLVARGIARGLRRVQDVTEALAAGDLTRTVGLTTDDELGRTGRALDAATTSLRTVMSSVVASAEAVAASSEQLSASSARISASAGETAAQSGVVSAAAEEVSRNVGTVSAGAEEMGASIREISQNANEAARVAATAVSEAATTNATVLKLGALPDGVAAAQQRRPLHLLMTRGRSRAWPAPPPRRAGQDPGRADHRGVARRAGRPDRPAAGPAAARLRRPNLARGRREATAATSNKPATPALHGGTIMLRTWPARPVPILAGQEIAWALTGPASLARHRTALRRHLVELGDRVDELAGEQLVMAVDELATNALLHGTAPAHARAVVGADCWLVVVTDAARELPPRPAVGRDPAQGGMGLHLVASFAMQHGWSSGATGKDVWALLPHREQLPLVPRR</sequence>
<evidence type="ECO:0000256" key="7">
    <source>
        <dbReference type="ARBA" id="ARBA00022989"/>
    </source>
</evidence>
<feature type="domain" description="HAMP" evidence="11">
    <location>
        <begin position="228"/>
        <end position="280"/>
    </location>
</feature>
<evidence type="ECO:0000256" key="2">
    <source>
        <dbReference type="ARBA" id="ARBA00022500"/>
    </source>
</evidence>
<dbReference type="Pfam" id="PF13581">
    <property type="entry name" value="HATPase_c_2"/>
    <property type="match status" value="1"/>
</dbReference>
<dbReference type="GO" id="GO:0016301">
    <property type="term" value="F:kinase activity"/>
    <property type="evidence" value="ECO:0007669"/>
    <property type="project" value="UniProtKB-KW"/>
</dbReference>
<feature type="region of interest" description="Disordered" evidence="9">
    <location>
        <begin position="394"/>
        <end position="466"/>
    </location>
</feature>
<proteinExistence type="inferred from homology"/>
<gene>
    <name evidence="12" type="ORF">G1H19_12350</name>
</gene>
<dbReference type="InterPro" id="IPR036890">
    <property type="entry name" value="HATPase_C_sf"/>
</dbReference>
<dbReference type="PANTHER" id="PTHR43531:SF11">
    <property type="entry name" value="METHYL-ACCEPTING CHEMOTAXIS PROTEIN 3"/>
    <property type="match status" value="1"/>
</dbReference>
<dbReference type="GO" id="GO:0007165">
    <property type="term" value="P:signal transduction"/>
    <property type="evidence" value="ECO:0007669"/>
    <property type="project" value="InterPro"/>
</dbReference>
<dbReference type="RefSeq" id="WP_152731153.1">
    <property type="nucleotide sequence ID" value="NZ_JAABOZ010000001.1"/>
</dbReference>
<feature type="transmembrane region" description="Helical" evidence="10">
    <location>
        <begin position="208"/>
        <end position="227"/>
    </location>
</feature>
<dbReference type="Pfam" id="PF00672">
    <property type="entry name" value="HAMP"/>
    <property type="match status" value="1"/>
</dbReference>
<keyword evidence="6" id="KW-0418">Kinase</keyword>
<dbReference type="Pfam" id="PF12729">
    <property type="entry name" value="4HB_MCP_1"/>
    <property type="match status" value="1"/>
</dbReference>
<evidence type="ECO:0000313" key="12">
    <source>
        <dbReference type="EMBL" id="NEL54794.1"/>
    </source>
</evidence>
<protein>
    <submittedName>
        <fullName evidence="12">HAMP domain-containing protein</fullName>
    </submittedName>
</protein>
<keyword evidence="3" id="KW-0597">Phosphoprotein</keyword>
<dbReference type="AlphaFoldDB" id="A0A7K3WED7"/>
<comment type="similarity">
    <text evidence="8">Belongs to the methyl-accepting chemotaxis (MCP) protein family.</text>
</comment>
<evidence type="ECO:0000256" key="3">
    <source>
        <dbReference type="ARBA" id="ARBA00022553"/>
    </source>
</evidence>
<reference evidence="12 13" key="1">
    <citation type="submission" date="2020-02" db="EMBL/GenBank/DDBJ databases">
        <title>The whole genome sequence of CPCC 205119.</title>
        <authorList>
            <person name="Jiang Z."/>
        </authorList>
    </citation>
    <scope>NUCLEOTIDE SEQUENCE [LARGE SCALE GENOMIC DNA]</scope>
    <source>
        <strain evidence="12 13">CPCC 205119</strain>
    </source>
</reference>
<dbReference type="EMBL" id="JAAGWK010000016">
    <property type="protein sequence ID" value="NEL54794.1"/>
    <property type="molecule type" value="Genomic_DNA"/>
</dbReference>
<keyword evidence="10" id="KW-0472">Membrane</keyword>
<evidence type="ECO:0000256" key="8">
    <source>
        <dbReference type="ARBA" id="ARBA00029447"/>
    </source>
</evidence>
<dbReference type="Proteomes" id="UP000470470">
    <property type="component" value="Unassembled WGS sequence"/>
</dbReference>
<evidence type="ECO:0000259" key="11">
    <source>
        <dbReference type="PROSITE" id="PS50885"/>
    </source>
</evidence>
<keyword evidence="5 10" id="KW-0812">Transmembrane</keyword>
<name>A0A7K3WED7_9ACTN</name>
<dbReference type="CDD" id="cd06225">
    <property type="entry name" value="HAMP"/>
    <property type="match status" value="1"/>
</dbReference>
<evidence type="ECO:0000256" key="10">
    <source>
        <dbReference type="SAM" id="Phobius"/>
    </source>
</evidence>
<dbReference type="GO" id="GO:0006935">
    <property type="term" value="P:chemotaxis"/>
    <property type="evidence" value="ECO:0007669"/>
    <property type="project" value="UniProtKB-KW"/>
</dbReference>
<dbReference type="SMART" id="SM00304">
    <property type="entry name" value="HAMP"/>
    <property type="match status" value="1"/>
</dbReference>
<evidence type="ECO:0000256" key="5">
    <source>
        <dbReference type="ARBA" id="ARBA00022692"/>
    </source>
</evidence>
<evidence type="ECO:0000313" key="13">
    <source>
        <dbReference type="Proteomes" id="UP000470470"/>
    </source>
</evidence>
<evidence type="ECO:0000256" key="9">
    <source>
        <dbReference type="SAM" id="MobiDB-lite"/>
    </source>
</evidence>
<feature type="compositionally biased region" description="Basic and acidic residues" evidence="9">
    <location>
        <begin position="414"/>
        <end position="430"/>
    </location>
</feature>
<dbReference type="InterPro" id="IPR051310">
    <property type="entry name" value="MCP_chemotaxis"/>
</dbReference>